<evidence type="ECO:0000313" key="1">
    <source>
        <dbReference type="EMBL" id="VUZ42626.1"/>
    </source>
</evidence>
<gene>
    <name evidence="1" type="ORF">WMSIL1_LOCUS3197</name>
</gene>
<dbReference type="EMBL" id="CABIJS010000089">
    <property type="protein sequence ID" value="VUZ42626.1"/>
    <property type="molecule type" value="Genomic_DNA"/>
</dbReference>
<accession>A0A564Y649</accession>
<feature type="non-terminal residue" evidence="1">
    <location>
        <position position="1"/>
    </location>
</feature>
<proteinExistence type="predicted"/>
<sequence>NLRIGYGIIQWGANYNSLAAQLSNCADIEVPISSIVRNAFTQVNFSISTKDAKVYVKICVCFIIILF</sequence>
<dbReference type="AlphaFoldDB" id="A0A564Y649"/>
<evidence type="ECO:0000313" key="2">
    <source>
        <dbReference type="Proteomes" id="UP000321570"/>
    </source>
</evidence>
<organism evidence="1 2">
    <name type="scientific">Hymenolepis diminuta</name>
    <name type="common">Rat tapeworm</name>
    <dbReference type="NCBI Taxonomy" id="6216"/>
    <lineage>
        <taxon>Eukaryota</taxon>
        <taxon>Metazoa</taxon>
        <taxon>Spiralia</taxon>
        <taxon>Lophotrochozoa</taxon>
        <taxon>Platyhelminthes</taxon>
        <taxon>Cestoda</taxon>
        <taxon>Eucestoda</taxon>
        <taxon>Cyclophyllidea</taxon>
        <taxon>Hymenolepididae</taxon>
        <taxon>Hymenolepis</taxon>
    </lineage>
</organism>
<reference evidence="1 2" key="1">
    <citation type="submission" date="2019-07" db="EMBL/GenBank/DDBJ databases">
        <authorList>
            <person name="Jastrzebski P J."/>
            <person name="Paukszto L."/>
            <person name="Jastrzebski P J."/>
        </authorList>
    </citation>
    <scope>NUCLEOTIDE SEQUENCE [LARGE SCALE GENOMIC DNA]</scope>
    <source>
        <strain evidence="1 2">WMS-il1</strain>
    </source>
</reference>
<name>A0A564Y649_HYMDI</name>
<protein>
    <submittedName>
        <fullName evidence="1">Uncharacterized protein</fullName>
    </submittedName>
</protein>
<dbReference type="Proteomes" id="UP000321570">
    <property type="component" value="Unassembled WGS sequence"/>
</dbReference>
<keyword evidence="2" id="KW-1185">Reference proteome</keyword>